<dbReference type="AlphaFoldDB" id="A0A1I8HAZ8"/>
<evidence type="ECO:0000313" key="1">
    <source>
        <dbReference type="Proteomes" id="UP000095280"/>
    </source>
</evidence>
<organism evidence="1 2">
    <name type="scientific">Macrostomum lignano</name>
    <dbReference type="NCBI Taxonomy" id="282301"/>
    <lineage>
        <taxon>Eukaryota</taxon>
        <taxon>Metazoa</taxon>
        <taxon>Spiralia</taxon>
        <taxon>Lophotrochozoa</taxon>
        <taxon>Platyhelminthes</taxon>
        <taxon>Rhabditophora</taxon>
        <taxon>Macrostomorpha</taxon>
        <taxon>Macrostomida</taxon>
        <taxon>Macrostomidae</taxon>
        <taxon>Macrostomum</taxon>
    </lineage>
</organism>
<dbReference type="Proteomes" id="UP000095280">
    <property type="component" value="Unplaced"/>
</dbReference>
<dbReference type="WBParaSite" id="maker-uti_cns_0005130-snap-gene-0.15-mRNA-1">
    <property type="protein sequence ID" value="maker-uti_cns_0005130-snap-gene-0.15-mRNA-1"/>
    <property type="gene ID" value="maker-uti_cns_0005130-snap-gene-0.15"/>
</dbReference>
<evidence type="ECO:0000313" key="2">
    <source>
        <dbReference type="WBParaSite" id="maker-uti_cns_0005130-snap-gene-0.15-mRNA-1"/>
    </source>
</evidence>
<name>A0A1I8HAZ8_9PLAT</name>
<proteinExistence type="predicted"/>
<reference evidence="2" key="1">
    <citation type="submission" date="2016-11" db="UniProtKB">
        <authorList>
            <consortium name="WormBaseParasite"/>
        </authorList>
    </citation>
    <scope>IDENTIFICATION</scope>
</reference>
<keyword evidence="1" id="KW-1185">Reference proteome</keyword>
<sequence length="88" mass="9307">HKLMPQPLVNADLADHAARHVALVDLPLVQLYNAGVLFASPLAGGLVDSTETAIAKVTTEFVVLGSQSELVAVELRLFSTVGHFNSDV</sequence>
<accession>A0A1I8HAZ8</accession>
<protein>
    <submittedName>
        <fullName evidence="2">Histidine ammonia-lyase</fullName>
    </submittedName>
</protein>